<feature type="region of interest" description="Disordered" evidence="1">
    <location>
        <begin position="104"/>
        <end position="168"/>
    </location>
</feature>
<evidence type="ECO:0000313" key="4">
    <source>
        <dbReference type="Proteomes" id="UP000023152"/>
    </source>
</evidence>
<accession>X6N8M6</accession>
<feature type="compositionally biased region" description="Basic and acidic residues" evidence="1">
    <location>
        <begin position="141"/>
        <end position="154"/>
    </location>
</feature>
<reference evidence="3 4" key="1">
    <citation type="journal article" date="2013" name="Curr. Biol.">
        <title>The Genome of the Foraminiferan Reticulomyxa filosa.</title>
        <authorList>
            <person name="Glockner G."/>
            <person name="Hulsmann N."/>
            <person name="Schleicher M."/>
            <person name="Noegel A.A."/>
            <person name="Eichinger L."/>
            <person name="Gallinger C."/>
            <person name="Pawlowski J."/>
            <person name="Sierra R."/>
            <person name="Euteneuer U."/>
            <person name="Pillet L."/>
            <person name="Moustafa A."/>
            <person name="Platzer M."/>
            <person name="Groth M."/>
            <person name="Szafranski K."/>
            <person name="Schliwa M."/>
        </authorList>
    </citation>
    <scope>NUCLEOTIDE SEQUENCE [LARGE SCALE GENOMIC DNA]</scope>
</reference>
<keyword evidence="4" id="KW-1185">Reference proteome</keyword>
<dbReference type="Proteomes" id="UP000023152">
    <property type="component" value="Unassembled WGS sequence"/>
</dbReference>
<dbReference type="AlphaFoldDB" id="X6N8M6"/>
<name>X6N8M6_RETFI</name>
<dbReference type="Gene3D" id="1.20.58.80">
    <property type="entry name" value="Phosphotransferase system, lactose/cellobiose-type IIA subunit"/>
    <property type="match status" value="1"/>
</dbReference>
<evidence type="ECO:0000313" key="3">
    <source>
        <dbReference type="EMBL" id="ETO22263.1"/>
    </source>
</evidence>
<dbReference type="InterPro" id="IPR015063">
    <property type="entry name" value="USP8_dimer"/>
</dbReference>
<organism evidence="3 4">
    <name type="scientific">Reticulomyxa filosa</name>
    <dbReference type="NCBI Taxonomy" id="46433"/>
    <lineage>
        <taxon>Eukaryota</taxon>
        <taxon>Sar</taxon>
        <taxon>Rhizaria</taxon>
        <taxon>Retaria</taxon>
        <taxon>Foraminifera</taxon>
        <taxon>Monothalamids</taxon>
        <taxon>Reticulomyxidae</taxon>
        <taxon>Reticulomyxa</taxon>
    </lineage>
</organism>
<proteinExistence type="predicted"/>
<evidence type="ECO:0000256" key="1">
    <source>
        <dbReference type="SAM" id="MobiDB-lite"/>
    </source>
</evidence>
<dbReference type="SUPFAM" id="SSF140856">
    <property type="entry name" value="USP8 N-terminal domain-like"/>
    <property type="match status" value="1"/>
</dbReference>
<dbReference type="OrthoDB" id="3640at2759"/>
<evidence type="ECO:0000259" key="2">
    <source>
        <dbReference type="Pfam" id="PF08969"/>
    </source>
</evidence>
<dbReference type="EMBL" id="ASPP01010883">
    <property type="protein sequence ID" value="ETO22263.1"/>
    <property type="molecule type" value="Genomic_DNA"/>
</dbReference>
<protein>
    <recommendedName>
        <fullName evidence="2">USP8 dimerisation domain-containing protein</fullName>
    </recommendedName>
</protein>
<comment type="caution">
    <text evidence="3">The sequence shown here is derived from an EMBL/GenBank/DDBJ whole genome shotgun (WGS) entry which is preliminary data.</text>
</comment>
<feature type="domain" description="USP8 dimerisation" evidence="2">
    <location>
        <begin position="11"/>
        <end position="109"/>
    </location>
</feature>
<feature type="compositionally biased region" description="Basic residues" evidence="1">
    <location>
        <begin position="156"/>
        <end position="168"/>
    </location>
</feature>
<dbReference type="Pfam" id="PF08969">
    <property type="entry name" value="USP8_dimer"/>
    <property type="match status" value="1"/>
</dbReference>
<sequence length="168" mass="19670">MKFKSGEDFVRNLVSEYCPEPNISNTIRLETYYKKAHNLFHESSDLVKMGEANAPHAYVVLMRLSQLIAALQNHSSYNMKEYAKEKQLNMRRLKNAILKMEELKPRRKERIEKGEEEEGEEGEGEEEEEGEEGEGEEGEEEKEREREGEKEGVIKKTLHTKRRQVKVL</sequence>
<feature type="compositionally biased region" description="Acidic residues" evidence="1">
    <location>
        <begin position="114"/>
        <end position="140"/>
    </location>
</feature>
<feature type="compositionally biased region" description="Basic and acidic residues" evidence="1">
    <location>
        <begin position="104"/>
        <end position="113"/>
    </location>
</feature>
<gene>
    <name evidence="3" type="ORF">RFI_14937</name>
</gene>